<dbReference type="KEGG" id="ckl:CKL_2842"/>
<evidence type="ECO:0000313" key="3">
    <source>
        <dbReference type="Proteomes" id="UP000002411"/>
    </source>
</evidence>
<dbReference type="eggNOG" id="COG0194">
    <property type="taxonomic scope" value="Bacteria"/>
</dbReference>
<organism evidence="2 3">
    <name type="scientific">Clostridium kluyveri (strain ATCC 8527 / DSM 555 / NBRC 12016 / NCIMB 10680 / K1)</name>
    <dbReference type="NCBI Taxonomy" id="431943"/>
    <lineage>
        <taxon>Bacteria</taxon>
        <taxon>Bacillati</taxon>
        <taxon>Bacillota</taxon>
        <taxon>Clostridia</taxon>
        <taxon>Eubacteriales</taxon>
        <taxon>Clostridiaceae</taxon>
        <taxon>Clostridium</taxon>
    </lineage>
</organism>
<dbReference type="Proteomes" id="UP000002411">
    <property type="component" value="Chromosome"/>
</dbReference>
<feature type="domain" description="Guanylate kinase-like" evidence="1">
    <location>
        <begin position="2"/>
        <end position="178"/>
    </location>
</feature>
<protein>
    <submittedName>
        <fullName evidence="2">Gmk</fullName>
        <ecNumber evidence="2">2.7.4.8</ecNumber>
    </submittedName>
</protein>
<dbReference type="GO" id="GO:0004385">
    <property type="term" value="F:GMP kinase activity"/>
    <property type="evidence" value="ECO:0007669"/>
    <property type="project" value="UniProtKB-EC"/>
</dbReference>
<dbReference type="RefSeq" id="WP_012103184.1">
    <property type="nucleotide sequence ID" value="NC_009706.1"/>
</dbReference>
<name>A5N158_CLOK5</name>
<dbReference type="PROSITE" id="PS50052">
    <property type="entry name" value="GUANYLATE_KINASE_2"/>
    <property type="match status" value="1"/>
</dbReference>
<dbReference type="SMART" id="SM00072">
    <property type="entry name" value="GuKc"/>
    <property type="match status" value="1"/>
</dbReference>
<dbReference type="AlphaFoldDB" id="A5N158"/>
<dbReference type="InterPro" id="IPR027417">
    <property type="entry name" value="P-loop_NTPase"/>
</dbReference>
<evidence type="ECO:0000259" key="1">
    <source>
        <dbReference type="PROSITE" id="PS50052"/>
    </source>
</evidence>
<proteinExistence type="predicted"/>
<keyword evidence="2" id="KW-0808">Transferase</keyword>
<dbReference type="EMBL" id="CP000673">
    <property type="protein sequence ID" value="EDK34854.1"/>
    <property type="molecule type" value="Genomic_DNA"/>
</dbReference>
<reference evidence="2 3" key="1">
    <citation type="journal article" date="2008" name="Proc. Natl. Acad. Sci. U.S.A.">
        <title>The genome of Clostridium kluyveri, a strict anaerobe with unique metabolic features.</title>
        <authorList>
            <person name="Seedorf H."/>
            <person name="Fricke W.F."/>
            <person name="Veith B."/>
            <person name="Brueggemann H."/>
            <person name="Liesegang H."/>
            <person name="Strittmatter A."/>
            <person name="Miethke M."/>
            <person name="Buckel W."/>
            <person name="Hinderberger J."/>
            <person name="Li F."/>
            <person name="Hagemeier C."/>
            <person name="Thauer R.K."/>
            <person name="Gottschalk G."/>
        </authorList>
    </citation>
    <scope>NUCLEOTIDE SEQUENCE [LARGE SCALE GENOMIC DNA]</scope>
    <source>
        <strain evidence="3">ATCC 8527 / DSM 555 / NCIMB 10680</strain>
    </source>
</reference>
<dbReference type="EC" id="2.7.4.8" evidence="2"/>
<evidence type="ECO:0000313" key="2">
    <source>
        <dbReference type="EMBL" id="EDK34854.1"/>
    </source>
</evidence>
<dbReference type="STRING" id="431943.CKL_2842"/>
<accession>A5N158</accession>
<keyword evidence="3" id="KW-1185">Reference proteome</keyword>
<dbReference type="Gene3D" id="3.40.50.300">
    <property type="entry name" value="P-loop containing nucleotide triphosphate hydrolases"/>
    <property type="match status" value="1"/>
</dbReference>
<dbReference type="HOGENOM" id="CLU_001715_6_0_9"/>
<gene>
    <name evidence="2" type="primary">gmk</name>
    <name evidence="2" type="ordered locus">CKL_2842</name>
</gene>
<dbReference type="InterPro" id="IPR008145">
    <property type="entry name" value="GK/Ca_channel_bsu"/>
</dbReference>
<dbReference type="Pfam" id="PF00625">
    <property type="entry name" value="Guanylate_kin"/>
    <property type="match status" value="1"/>
</dbReference>
<sequence>MDKIVCLVGESGSGKSTITELLEKEGYNYIQSYTTRKPRFEGEKGHIFIGDSNIAYINGTISKNELTSDVIAYTFFNGNHYWATKEQYQGKGISVYIIDPSGVKYLKEKVTDAETVVIYLKCDKEVRLLRMLKERDPKAVRDRLKNDREVFKIIQCDYVVDSNRKVEEILEDVKSIIGGEIFSIE</sequence>
<dbReference type="InterPro" id="IPR008144">
    <property type="entry name" value="Guanylate_kin-like_dom"/>
</dbReference>
<dbReference type="SUPFAM" id="SSF52540">
    <property type="entry name" value="P-loop containing nucleoside triphosphate hydrolases"/>
    <property type="match status" value="1"/>
</dbReference>